<dbReference type="InterPro" id="IPR014748">
    <property type="entry name" value="Enoyl-CoA_hydra_C"/>
</dbReference>
<dbReference type="EnsemblPlants" id="Pp3c16_17130V3.1">
    <property type="protein sequence ID" value="Pp3c16_17130V3.1"/>
    <property type="gene ID" value="Pp3c16_17130"/>
</dbReference>
<dbReference type="GO" id="GO:0009083">
    <property type="term" value="P:branched-chain amino acid catabolic process"/>
    <property type="evidence" value="ECO:0007669"/>
    <property type="project" value="EnsemblPlants"/>
</dbReference>
<evidence type="ECO:0000313" key="4">
    <source>
        <dbReference type="EMBL" id="PNR38005.1"/>
    </source>
</evidence>
<dbReference type="FunCoup" id="A0A2K1J8Z7">
    <property type="interactions" value="2140"/>
</dbReference>
<dbReference type="PANTHER" id="PTHR11941:SF171">
    <property type="entry name" value="SD19268P"/>
    <property type="match status" value="1"/>
</dbReference>
<dbReference type="CDD" id="cd06558">
    <property type="entry name" value="crotonase-like"/>
    <property type="match status" value="1"/>
</dbReference>
<dbReference type="PaxDb" id="3218-PP1S197_2V6.1"/>
<dbReference type="STRING" id="3218.A0A2K1J8Z7"/>
<dbReference type="GO" id="GO:0004490">
    <property type="term" value="F:methylglutaconyl-CoA hydratase activity"/>
    <property type="evidence" value="ECO:0007669"/>
    <property type="project" value="EnsemblPlants"/>
</dbReference>
<dbReference type="Gramene" id="Pp3c16_17130V3.1">
    <property type="protein sequence ID" value="Pp3c16_17130V3.1"/>
    <property type="gene ID" value="Pp3c16_17130"/>
</dbReference>
<dbReference type="FunFam" id="3.90.226.10:FF:000061">
    <property type="entry name" value="Methylglutaconyl-CoA hydratase, mitochondrial"/>
    <property type="match status" value="1"/>
</dbReference>
<dbReference type="RefSeq" id="XP_024399455.1">
    <property type="nucleotide sequence ID" value="XM_024543687.2"/>
</dbReference>
<name>A0A2K1J8Z7_PHYPA</name>
<evidence type="ECO:0000256" key="2">
    <source>
        <dbReference type="ARBA" id="ARBA00023239"/>
    </source>
</evidence>
<reference evidence="4 6" key="2">
    <citation type="journal article" date="2018" name="Plant J.">
        <title>The Physcomitrella patens chromosome-scale assembly reveals moss genome structure and evolution.</title>
        <authorList>
            <person name="Lang D."/>
            <person name="Ullrich K.K."/>
            <person name="Murat F."/>
            <person name="Fuchs J."/>
            <person name="Jenkins J."/>
            <person name="Haas F.B."/>
            <person name="Piednoel M."/>
            <person name="Gundlach H."/>
            <person name="Van Bel M."/>
            <person name="Meyberg R."/>
            <person name="Vives C."/>
            <person name="Morata J."/>
            <person name="Symeonidi A."/>
            <person name="Hiss M."/>
            <person name="Muchero W."/>
            <person name="Kamisugi Y."/>
            <person name="Saleh O."/>
            <person name="Blanc G."/>
            <person name="Decker E.L."/>
            <person name="van Gessel N."/>
            <person name="Grimwood J."/>
            <person name="Hayes R.D."/>
            <person name="Graham S.W."/>
            <person name="Gunter L.E."/>
            <person name="McDaniel S.F."/>
            <person name="Hoernstein S.N.W."/>
            <person name="Larsson A."/>
            <person name="Li F.W."/>
            <person name="Perroud P.F."/>
            <person name="Phillips J."/>
            <person name="Ranjan P."/>
            <person name="Rokshar D.S."/>
            <person name="Rothfels C.J."/>
            <person name="Schneider L."/>
            <person name="Shu S."/>
            <person name="Stevenson D.W."/>
            <person name="Thummler F."/>
            <person name="Tillich M."/>
            <person name="Villarreal Aguilar J.C."/>
            <person name="Widiez T."/>
            <person name="Wong G.K."/>
            <person name="Wymore A."/>
            <person name="Zhang Y."/>
            <person name="Zimmer A.D."/>
            <person name="Quatrano R.S."/>
            <person name="Mayer K.F.X."/>
            <person name="Goodstein D."/>
            <person name="Casacuberta J.M."/>
            <person name="Vandepoele K."/>
            <person name="Reski R."/>
            <person name="Cuming A.C."/>
            <person name="Tuskan G.A."/>
            <person name="Maumus F."/>
            <person name="Salse J."/>
            <person name="Schmutz J."/>
            <person name="Rensing S.A."/>
        </authorList>
    </citation>
    <scope>NUCLEOTIDE SEQUENCE [LARGE SCALE GENOMIC DNA]</scope>
    <source>
        <strain evidence="5 6">cv. Gransden 2004</strain>
    </source>
</reference>
<evidence type="ECO:0000313" key="5">
    <source>
        <dbReference type="EnsemblPlants" id="Pp3c16_17130V3.1"/>
    </source>
</evidence>
<evidence type="ECO:0000256" key="3">
    <source>
        <dbReference type="RuleBase" id="RU003707"/>
    </source>
</evidence>
<dbReference type="GeneID" id="112293814"/>
<evidence type="ECO:0008006" key="7">
    <source>
        <dbReference type="Google" id="ProtNLM"/>
    </source>
</evidence>
<dbReference type="FunFam" id="1.10.12.10:FF:000001">
    <property type="entry name" value="Probable enoyl-CoA hydratase, mitochondrial"/>
    <property type="match status" value="1"/>
</dbReference>
<dbReference type="PROSITE" id="PS00166">
    <property type="entry name" value="ENOYL_COA_HYDRATASE"/>
    <property type="match status" value="1"/>
</dbReference>
<sequence>MSLPCRNDVATPKFVFAIDDRLVLSRTRSIHYSDSCPVNFMFRLLEVASHRFFRSFFYRFEDCFWEFLNPAMAWNCARQGRRVLSPGLISTVSKAVFAVPPCAIVSAVSLVDRHSLPEWRSWWRASCGPYSTIRRSLFLDATTEQVDLQYLSGSEEGIAVLTLNRPESKNAIGVEMLRKLRASLENLQFHSSARTLVICSTVSGVFCAGADLKERRKMGVSEAQKFVHTLRSTFTALEALSIPTIAVVEGAALGGGLEMALACDLRVCGDEAVFGLPETGLAIIPGAGGTQRLPRIIGRARAKELIYTGRRIDGQHAEAIGLVNYCVQAGMAYEKAVSIAQEITKQGPLAVKLAKVAIERGSEVDTASGMIIEEACYAQVLKSKDRLEGLAAFAEKRKPVYTGE</sequence>
<dbReference type="GO" id="GO:0006635">
    <property type="term" value="P:fatty acid beta-oxidation"/>
    <property type="evidence" value="ECO:0000318"/>
    <property type="project" value="GO_Central"/>
</dbReference>
<keyword evidence="6" id="KW-1185">Reference proteome</keyword>
<dbReference type="AlphaFoldDB" id="A0A2K1J8Z7"/>
<gene>
    <name evidence="5" type="primary">LOC112293814</name>
    <name evidence="4" type="ORF">PHYPA_021116</name>
</gene>
<keyword evidence="2" id="KW-0456">Lyase</keyword>
<dbReference type="OrthoDB" id="2139957at2759"/>
<dbReference type="SUPFAM" id="SSF52096">
    <property type="entry name" value="ClpP/crotonase"/>
    <property type="match status" value="1"/>
</dbReference>
<reference evidence="4 6" key="1">
    <citation type="journal article" date="2008" name="Science">
        <title>The Physcomitrella genome reveals evolutionary insights into the conquest of land by plants.</title>
        <authorList>
            <person name="Rensing S."/>
            <person name="Lang D."/>
            <person name="Zimmer A."/>
            <person name="Terry A."/>
            <person name="Salamov A."/>
            <person name="Shapiro H."/>
            <person name="Nishiyama T."/>
            <person name="Perroud P.-F."/>
            <person name="Lindquist E."/>
            <person name="Kamisugi Y."/>
            <person name="Tanahashi T."/>
            <person name="Sakakibara K."/>
            <person name="Fujita T."/>
            <person name="Oishi K."/>
            <person name="Shin-I T."/>
            <person name="Kuroki Y."/>
            <person name="Toyoda A."/>
            <person name="Suzuki Y."/>
            <person name="Hashimoto A."/>
            <person name="Yamaguchi K."/>
            <person name="Sugano A."/>
            <person name="Kohara Y."/>
            <person name="Fujiyama A."/>
            <person name="Anterola A."/>
            <person name="Aoki S."/>
            <person name="Ashton N."/>
            <person name="Barbazuk W.B."/>
            <person name="Barker E."/>
            <person name="Bennetzen J."/>
            <person name="Bezanilla M."/>
            <person name="Blankenship R."/>
            <person name="Cho S.H."/>
            <person name="Dutcher S."/>
            <person name="Estelle M."/>
            <person name="Fawcett J.A."/>
            <person name="Gundlach H."/>
            <person name="Hanada K."/>
            <person name="Heyl A."/>
            <person name="Hicks K.A."/>
            <person name="Hugh J."/>
            <person name="Lohr M."/>
            <person name="Mayer K."/>
            <person name="Melkozernov A."/>
            <person name="Murata T."/>
            <person name="Nelson D."/>
            <person name="Pils B."/>
            <person name="Prigge M."/>
            <person name="Reiss B."/>
            <person name="Renner T."/>
            <person name="Rombauts S."/>
            <person name="Rushton P."/>
            <person name="Sanderfoot A."/>
            <person name="Schween G."/>
            <person name="Shiu S.-H."/>
            <person name="Stueber K."/>
            <person name="Theodoulou F.L."/>
            <person name="Tu H."/>
            <person name="Van de Peer Y."/>
            <person name="Verrier P.J."/>
            <person name="Waters E."/>
            <person name="Wood A."/>
            <person name="Yang L."/>
            <person name="Cove D."/>
            <person name="Cuming A."/>
            <person name="Hasebe M."/>
            <person name="Lucas S."/>
            <person name="Mishler D.B."/>
            <person name="Reski R."/>
            <person name="Grigoriev I."/>
            <person name="Quatrano R.S."/>
            <person name="Boore J.L."/>
        </authorList>
    </citation>
    <scope>NUCLEOTIDE SEQUENCE [LARGE SCALE GENOMIC DNA]</scope>
    <source>
        <strain evidence="5 6">cv. Gransden 2004</strain>
    </source>
</reference>
<dbReference type="Gene3D" id="1.10.12.10">
    <property type="entry name" value="Lyase 2-enoyl-coa Hydratase, Chain A, domain 2"/>
    <property type="match status" value="1"/>
</dbReference>
<dbReference type="Pfam" id="PF00378">
    <property type="entry name" value="ECH_1"/>
    <property type="match status" value="1"/>
</dbReference>
<dbReference type="InterPro" id="IPR018376">
    <property type="entry name" value="Enoyl-CoA_hyd/isom_CS"/>
</dbReference>
<reference evidence="5" key="3">
    <citation type="submission" date="2020-12" db="UniProtKB">
        <authorList>
            <consortium name="EnsemblPlants"/>
        </authorList>
    </citation>
    <scope>IDENTIFICATION</scope>
</reference>
<evidence type="ECO:0000313" key="6">
    <source>
        <dbReference type="Proteomes" id="UP000006727"/>
    </source>
</evidence>
<protein>
    <recommendedName>
        <fullName evidence="7">Enoyl-CoA hydratase</fullName>
    </recommendedName>
</protein>
<comment type="similarity">
    <text evidence="1 3">Belongs to the enoyl-CoA hydratase/isomerase family.</text>
</comment>
<dbReference type="InterPro" id="IPR029045">
    <property type="entry name" value="ClpP/crotonase-like_dom_sf"/>
</dbReference>
<dbReference type="Gene3D" id="3.90.226.10">
    <property type="entry name" value="2-enoyl-CoA Hydratase, Chain A, domain 1"/>
    <property type="match status" value="1"/>
</dbReference>
<proteinExistence type="inferred from homology"/>
<dbReference type="GO" id="GO:0005739">
    <property type="term" value="C:mitochondrion"/>
    <property type="evidence" value="ECO:0000318"/>
    <property type="project" value="GO_Central"/>
</dbReference>
<dbReference type="KEGG" id="ppp:112293814"/>
<dbReference type="InterPro" id="IPR001753">
    <property type="entry name" value="Enoyl-CoA_hydra/iso"/>
</dbReference>
<dbReference type="PANTHER" id="PTHR11941">
    <property type="entry name" value="ENOYL-COA HYDRATASE-RELATED"/>
    <property type="match status" value="1"/>
</dbReference>
<dbReference type="Proteomes" id="UP000006727">
    <property type="component" value="Chromosome 16"/>
</dbReference>
<dbReference type="EMBL" id="ABEU02000016">
    <property type="protein sequence ID" value="PNR38005.1"/>
    <property type="molecule type" value="Genomic_DNA"/>
</dbReference>
<accession>A0A2K1J8Z7</accession>
<evidence type="ECO:0000256" key="1">
    <source>
        <dbReference type="ARBA" id="ARBA00005254"/>
    </source>
</evidence>
<organism evidence="4">
    <name type="scientific">Physcomitrium patens</name>
    <name type="common">Spreading-leaved earth moss</name>
    <name type="synonym">Physcomitrella patens</name>
    <dbReference type="NCBI Taxonomy" id="3218"/>
    <lineage>
        <taxon>Eukaryota</taxon>
        <taxon>Viridiplantae</taxon>
        <taxon>Streptophyta</taxon>
        <taxon>Embryophyta</taxon>
        <taxon>Bryophyta</taxon>
        <taxon>Bryophytina</taxon>
        <taxon>Bryopsida</taxon>
        <taxon>Funariidae</taxon>
        <taxon>Funariales</taxon>
        <taxon>Funariaceae</taxon>
        <taxon>Physcomitrium</taxon>
    </lineage>
</organism>